<evidence type="ECO:0000313" key="2">
    <source>
        <dbReference type="Proteomes" id="UP000736787"/>
    </source>
</evidence>
<organism evidence="1 2">
    <name type="scientific">Phytophthora cactorum</name>
    <dbReference type="NCBI Taxonomy" id="29920"/>
    <lineage>
        <taxon>Eukaryota</taxon>
        <taxon>Sar</taxon>
        <taxon>Stramenopiles</taxon>
        <taxon>Oomycota</taxon>
        <taxon>Peronosporomycetes</taxon>
        <taxon>Peronosporales</taxon>
        <taxon>Peronosporaceae</taxon>
        <taxon>Phytophthora</taxon>
    </lineage>
</organism>
<reference evidence="1" key="1">
    <citation type="submission" date="2018-10" db="EMBL/GenBank/DDBJ databases">
        <title>Effector identification in a new, highly contiguous assembly of the strawberry crown rot pathogen Phytophthora cactorum.</title>
        <authorList>
            <person name="Armitage A.D."/>
            <person name="Nellist C.F."/>
            <person name="Bates H."/>
            <person name="Vickerstaff R.J."/>
            <person name="Harrison R.J."/>
        </authorList>
    </citation>
    <scope>NUCLEOTIDE SEQUENCE</scope>
    <source>
        <strain evidence="1">4040</strain>
    </source>
</reference>
<proteinExistence type="predicted"/>
<protein>
    <submittedName>
        <fullName evidence="1">Uncharacterized protein</fullName>
    </submittedName>
</protein>
<accession>A0A8T1ED81</accession>
<sequence length="94" mass="10327">MHRRMHLFREPAATRQDDAAARILVMEVASDAAARILVMEVASDVGPRPSGMVARGSSESIRLLLDSILAGPLLMRHHSGLVFRRGSINNTTYM</sequence>
<name>A0A8T1ED81_9STRA</name>
<dbReference type="EMBL" id="RCMK01000085">
    <property type="protein sequence ID" value="KAG2949689.1"/>
    <property type="molecule type" value="Genomic_DNA"/>
</dbReference>
<comment type="caution">
    <text evidence="1">The sequence shown here is derived from an EMBL/GenBank/DDBJ whole genome shotgun (WGS) entry which is preliminary data.</text>
</comment>
<dbReference type="AlphaFoldDB" id="A0A8T1ED81"/>
<evidence type="ECO:0000313" key="1">
    <source>
        <dbReference type="EMBL" id="KAG2949689.1"/>
    </source>
</evidence>
<gene>
    <name evidence="1" type="ORF">PC117_g5031</name>
</gene>
<dbReference type="Proteomes" id="UP000736787">
    <property type="component" value="Unassembled WGS sequence"/>
</dbReference>